<dbReference type="InterPro" id="IPR012337">
    <property type="entry name" value="RNaseH-like_sf"/>
</dbReference>
<organism evidence="3 4">
    <name type="scientific">Eutypa lata (strain UCR-EL1)</name>
    <name type="common">Grapevine dieback disease fungus</name>
    <name type="synonym">Eutypa armeniacae</name>
    <dbReference type="NCBI Taxonomy" id="1287681"/>
    <lineage>
        <taxon>Eukaryota</taxon>
        <taxon>Fungi</taxon>
        <taxon>Dikarya</taxon>
        <taxon>Ascomycota</taxon>
        <taxon>Pezizomycotina</taxon>
        <taxon>Sordariomycetes</taxon>
        <taxon>Xylariomycetidae</taxon>
        <taxon>Xylariales</taxon>
        <taxon>Diatrypaceae</taxon>
        <taxon>Eutypa</taxon>
    </lineage>
</organism>
<dbReference type="OMA" id="CVDVESY"/>
<feature type="region of interest" description="Disordered" evidence="1">
    <location>
        <begin position="459"/>
        <end position="507"/>
    </location>
</feature>
<name>M7SPI4_EUTLA</name>
<feature type="compositionally biased region" description="Basic and acidic residues" evidence="1">
    <location>
        <begin position="41"/>
        <end position="53"/>
    </location>
</feature>
<keyword evidence="4" id="KW-1185">Reference proteome</keyword>
<feature type="compositionally biased region" description="Polar residues" evidence="1">
    <location>
        <begin position="10"/>
        <end position="20"/>
    </location>
</feature>
<dbReference type="eggNOG" id="ENOG502QTQR">
    <property type="taxonomic scope" value="Eukaryota"/>
</dbReference>
<protein>
    <submittedName>
        <fullName evidence="3">Putative qde-2-interacting protein</fullName>
    </submittedName>
</protein>
<feature type="compositionally biased region" description="Basic and acidic residues" evidence="1">
    <location>
        <begin position="470"/>
        <end position="483"/>
    </location>
</feature>
<evidence type="ECO:0000259" key="2">
    <source>
        <dbReference type="Pfam" id="PF21762"/>
    </source>
</evidence>
<dbReference type="STRING" id="1287681.M7SPI4"/>
<feature type="region of interest" description="Disordered" evidence="1">
    <location>
        <begin position="1"/>
        <end position="59"/>
    </location>
</feature>
<reference evidence="4" key="1">
    <citation type="journal article" date="2013" name="Genome Announc.">
        <title>Draft genome sequence of the grapevine dieback fungus Eutypa lata UCR-EL1.</title>
        <authorList>
            <person name="Blanco-Ulate B."/>
            <person name="Rolshausen P.E."/>
            <person name="Cantu D."/>
        </authorList>
    </citation>
    <scope>NUCLEOTIDE SEQUENCE [LARGE SCALE GENOMIC DNA]</scope>
    <source>
        <strain evidence="4">UCR-EL1</strain>
    </source>
</reference>
<gene>
    <name evidence="3" type="ORF">UCREL1_4615</name>
</gene>
<dbReference type="Gene3D" id="3.30.420.10">
    <property type="entry name" value="Ribonuclease H-like superfamily/Ribonuclease H"/>
    <property type="match status" value="1"/>
</dbReference>
<dbReference type="Pfam" id="PF21762">
    <property type="entry name" value="DEDDh_C"/>
    <property type="match status" value="1"/>
</dbReference>
<dbReference type="InterPro" id="IPR048519">
    <property type="entry name" value="Gfd2/YDR514C-like_C"/>
</dbReference>
<dbReference type="EMBL" id="KB706250">
    <property type="protein sequence ID" value="EMR68364.1"/>
    <property type="molecule type" value="Genomic_DNA"/>
</dbReference>
<proteinExistence type="predicted"/>
<dbReference type="KEGG" id="ela:UCREL1_4615"/>
<dbReference type="GO" id="GO:0005634">
    <property type="term" value="C:nucleus"/>
    <property type="evidence" value="ECO:0007669"/>
    <property type="project" value="TreeGrafter"/>
</dbReference>
<dbReference type="AlphaFoldDB" id="M7SPI4"/>
<evidence type="ECO:0000313" key="4">
    <source>
        <dbReference type="Proteomes" id="UP000012174"/>
    </source>
</evidence>
<sequence length="507" mass="57288">MAEPAGHASRWSSDLKVSSRNRSDYDQHDTYASGRSSAFESRQDTKSGDDAHESSNSFTLGVGEASPKGMEFVAFKLIKKYPYLYVGTTNGAEVGTYFKVCLLNKTYVWDFAQFEHFLKIANVKLYKNLRIPHGGARDKFFLTFGSSDTPVPRFLGRAGNEKALQIIQRSIYGFPQDKLSDLSPAVLQSYKDSMDEIYNSFTSRKKKNPEEVKMKQVERQKNLGRVTKRVQRYLGLRARAAYVSQSASKAAGWNVEEPAPFIKDSSVRFVCVDIEAYERNNKLVTEVGLAILDTEDIMDIPPGNDGENWFSQIKTFHFRINEYSHLVNSEFVAGCPYAFNFGQSELIPLKSIAQRISDIIGDGDSEDKRPVILVGHGMGQDLTYLHKLGYNVWRVPQIQDEVDTSSMYQRLEQAQHGRGLETMCRELNHPGYDFHNAGNDAYFTLQSMIVMAFRQMLNPPNNTSESAEDPGGKEWSDGERDDGGPPQKSQEPVQKDPRPTGTWHLRM</sequence>
<accession>M7SPI4</accession>
<dbReference type="HOGENOM" id="CLU_016815_4_0_1"/>
<dbReference type="InterPro" id="IPR040151">
    <property type="entry name" value="Gfd2/YDR514C-like"/>
</dbReference>
<dbReference type="GO" id="GO:0003676">
    <property type="term" value="F:nucleic acid binding"/>
    <property type="evidence" value="ECO:0007669"/>
    <property type="project" value="InterPro"/>
</dbReference>
<dbReference type="PANTHER" id="PTHR28083">
    <property type="entry name" value="GOOD FOR FULL DBP5 ACTIVITY PROTEIN 2"/>
    <property type="match status" value="1"/>
</dbReference>
<feature type="domain" description="Gfd2/YDR514C-like C-terminal" evidence="2">
    <location>
        <begin position="269"/>
        <end position="451"/>
    </location>
</feature>
<dbReference type="SUPFAM" id="SSF53098">
    <property type="entry name" value="Ribonuclease H-like"/>
    <property type="match status" value="1"/>
</dbReference>
<dbReference type="OrthoDB" id="5953249at2759"/>
<dbReference type="PANTHER" id="PTHR28083:SF1">
    <property type="entry name" value="GOOD FOR FULL DBP5 ACTIVITY PROTEIN 2"/>
    <property type="match status" value="1"/>
</dbReference>
<dbReference type="InterPro" id="IPR036397">
    <property type="entry name" value="RNaseH_sf"/>
</dbReference>
<evidence type="ECO:0000256" key="1">
    <source>
        <dbReference type="SAM" id="MobiDB-lite"/>
    </source>
</evidence>
<dbReference type="Proteomes" id="UP000012174">
    <property type="component" value="Unassembled WGS sequence"/>
</dbReference>
<evidence type="ECO:0000313" key="3">
    <source>
        <dbReference type="EMBL" id="EMR68364.1"/>
    </source>
</evidence>